<sequence>MLFVFTLEGVAQFGVSSHAPKGHRFNPRSGQCMAGNLIDVSLSHQCFSHSLSLSLSLKAIKTYSRVRSKKQTKDLISSQSSNNHVIFLLQKMITKAQKNTRNFLKSHISICLYLDLHPTLFHPKNQVFSPLCGIIIGSISGL</sequence>
<organism evidence="1 2">
    <name type="scientific">Pipistrellus kuhlii</name>
    <name type="common">Kuhl's pipistrelle</name>
    <dbReference type="NCBI Taxonomy" id="59472"/>
    <lineage>
        <taxon>Eukaryota</taxon>
        <taxon>Metazoa</taxon>
        <taxon>Chordata</taxon>
        <taxon>Craniata</taxon>
        <taxon>Vertebrata</taxon>
        <taxon>Euteleostomi</taxon>
        <taxon>Mammalia</taxon>
        <taxon>Eutheria</taxon>
        <taxon>Laurasiatheria</taxon>
        <taxon>Chiroptera</taxon>
        <taxon>Yangochiroptera</taxon>
        <taxon>Vespertilionidae</taxon>
        <taxon>Pipistrellus</taxon>
    </lineage>
</organism>
<keyword evidence="2" id="KW-1185">Reference proteome</keyword>
<evidence type="ECO:0000313" key="2">
    <source>
        <dbReference type="Proteomes" id="UP000558488"/>
    </source>
</evidence>
<protein>
    <submittedName>
        <fullName evidence="1">Uncharacterized protein</fullName>
    </submittedName>
</protein>
<evidence type="ECO:0000313" key="1">
    <source>
        <dbReference type="EMBL" id="KAF6305316.1"/>
    </source>
</evidence>
<reference evidence="1 2" key="1">
    <citation type="journal article" date="2020" name="Nature">
        <title>Six reference-quality genomes reveal evolution of bat adaptations.</title>
        <authorList>
            <person name="Jebb D."/>
            <person name="Huang Z."/>
            <person name="Pippel M."/>
            <person name="Hughes G.M."/>
            <person name="Lavrichenko K."/>
            <person name="Devanna P."/>
            <person name="Winkler S."/>
            <person name="Jermiin L.S."/>
            <person name="Skirmuntt E.C."/>
            <person name="Katzourakis A."/>
            <person name="Burkitt-Gray L."/>
            <person name="Ray D.A."/>
            <person name="Sullivan K.A.M."/>
            <person name="Roscito J.G."/>
            <person name="Kirilenko B.M."/>
            <person name="Davalos L.M."/>
            <person name="Corthals A.P."/>
            <person name="Power M.L."/>
            <person name="Jones G."/>
            <person name="Ransome R.D."/>
            <person name="Dechmann D.K.N."/>
            <person name="Locatelli A.G."/>
            <person name="Puechmaille S.J."/>
            <person name="Fedrigo O."/>
            <person name="Jarvis E.D."/>
            <person name="Hiller M."/>
            <person name="Vernes S.C."/>
            <person name="Myers E.W."/>
            <person name="Teeling E.C."/>
        </authorList>
    </citation>
    <scope>NUCLEOTIDE SEQUENCE [LARGE SCALE GENOMIC DNA]</scope>
    <source>
        <strain evidence="1">MPipKuh1</strain>
        <tissue evidence="1">Flight muscle</tissue>
    </source>
</reference>
<accession>A0A7J7TXK8</accession>
<gene>
    <name evidence="1" type="ORF">mPipKuh1_009207</name>
</gene>
<proteinExistence type="predicted"/>
<dbReference type="AlphaFoldDB" id="A0A7J7TXK8"/>
<name>A0A7J7TXK8_PIPKU</name>
<comment type="caution">
    <text evidence="1">The sequence shown here is derived from an EMBL/GenBank/DDBJ whole genome shotgun (WGS) entry which is preliminary data.</text>
</comment>
<dbReference type="EMBL" id="JACAGB010000023">
    <property type="protein sequence ID" value="KAF6305316.1"/>
    <property type="molecule type" value="Genomic_DNA"/>
</dbReference>
<dbReference type="Proteomes" id="UP000558488">
    <property type="component" value="Unassembled WGS sequence"/>
</dbReference>